<dbReference type="PANTHER" id="PTHR10900">
    <property type="entry name" value="PERIOSTIN-RELATED"/>
    <property type="match status" value="1"/>
</dbReference>
<name>A0ABP0D2E9_9PEZI</name>
<keyword evidence="1" id="KW-0732">Signal</keyword>
<dbReference type="SMART" id="SM00554">
    <property type="entry name" value="FAS1"/>
    <property type="match status" value="1"/>
</dbReference>
<dbReference type="InterPro" id="IPR036378">
    <property type="entry name" value="FAS1_dom_sf"/>
</dbReference>
<dbReference type="Gene3D" id="2.30.180.10">
    <property type="entry name" value="FAS1 domain"/>
    <property type="match status" value="1"/>
</dbReference>
<proteinExistence type="predicted"/>
<evidence type="ECO:0000313" key="3">
    <source>
        <dbReference type="EMBL" id="CAK7237275.1"/>
    </source>
</evidence>
<keyword evidence="4" id="KW-1185">Reference proteome</keyword>
<dbReference type="Proteomes" id="UP001642406">
    <property type="component" value="Unassembled WGS sequence"/>
</dbReference>
<sequence length="223" mass="23348">MTLYLPSRVLSVLLLAASGARAAVSDRTPLSYASMPVDTYVPANAAGTTTLLDLVQSHADLSLLAEVVAGSAGFTQAFNTTPEWSFTFLAPSNKALANNTGTYYSTYAAQPKGKWWLGNLLQHHYVPGSALTLADLTAGNGAVQRLQTGSYLYVSLQAENGGTQVVFNNVSAVSTGDLAVTSGVVHIIDHLLDPAAQIFEPAYPSISQAFIPGSCANTALSYC</sequence>
<dbReference type="PANTHER" id="PTHR10900:SF77">
    <property type="entry name" value="FI19380P1"/>
    <property type="match status" value="1"/>
</dbReference>
<dbReference type="EMBL" id="CAWUHC010000180">
    <property type="protein sequence ID" value="CAK7237275.1"/>
    <property type="molecule type" value="Genomic_DNA"/>
</dbReference>
<dbReference type="InterPro" id="IPR050904">
    <property type="entry name" value="Adhesion/Biosynth-related"/>
</dbReference>
<evidence type="ECO:0000259" key="2">
    <source>
        <dbReference type="PROSITE" id="PS50213"/>
    </source>
</evidence>
<feature type="signal peptide" evidence="1">
    <location>
        <begin position="1"/>
        <end position="22"/>
    </location>
</feature>
<accession>A0ABP0D2E9</accession>
<feature type="domain" description="FAS1" evidence="2">
    <location>
        <begin position="48"/>
        <end position="192"/>
    </location>
</feature>
<comment type="caution">
    <text evidence="3">The sequence shown here is derived from an EMBL/GenBank/DDBJ whole genome shotgun (WGS) entry which is preliminary data.</text>
</comment>
<evidence type="ECO:0000313" key="4">
    <source>
        <dbReference type="Proteomes" id="UP001642406"/>
    </source>
</evidence>
<organism evidence="3 4">
    <name type="scientific">Sporothrix bragantina</name>
    <dbReference type="NCBI Taxonomy" id="671064"/>
    <lineage>
        <taxon>Eukaryota</taxon>
        <taxon>Fungi</taxon>
        <taxon>Dikarya</taxon>
        <taxon>Ascomycota</taxon>
        <taxon>Pezizomycotina</taxon>
        <taxon>Sordariomycetes</taxon>
        <taxon>Sordariomycetidae</taxon>
        <taxon>Ophiostomatales</taxon>
        <taxon>Ophiostomataceae</taxon>
        <taxon>Sporothrix</taxon>
    </lineage>
</organism>
<reference evidence="3 4" key="1">
    <citation type="submission" date="2024-01" db="EMBL/GenBank/DDBJ databases">
        <authorList>
            <person name="Allen C."/>
            <person name="Tagirdzhanova G."/>
        </authorList>
    </citation>
    <scope>NUCLEOTIDE SEQUENCE [LARGE SCALE GENOMIC DNA]</scope>
</reference>
<gene>
    <name evidence="3" type="ORF">SBRCBS47491_009920</name>
</gene>
<dbReference type="SUPFAM" id="SSF82153">
    <property type="entry name" value="FAS1 domain"/>
    <property type="match status" value="1"/>
</dbReference>
<evidence type="ECO:0000256" key="1">
    <source>
        <dbReference type="SAM" id="SignalP"/>
    </source>
</evidence>
<dbReference type="PROSITE" id="PS50213">
    <property type="entry name" value="FAS1"/>
    <property type="match status" value="1"/>
</dbReference>
<dbReference type="Pfam" id="PF02469">
    <property type="entry name" value="Fasciclin"/>
    <property type="match status" value="1"/>
</dbReference>
<protein>
    <recommendedName>
        <fullName evidence="2">FAS1 domain-containing protein</fullName>
    </recommendedName>
</protein>
<feature type="chain" id="PRO_5046532673" description="FAS1 domain-containing protein" evidence="1">
    <location>
        <begin position="23"/>
        <end position="223"/>
    </location>
</feature>
<dbReference type="InterPro" id="IPR000782">
    <property type="entry name" value="FAS1_domain"/>
</dbReference>